<sequence length="194" mass="20750">MNSAVGRTIGVDLRGVGAVTEIHIEDVGVVGVLRDFHRALGDGVVARGRVGALVPVRRLRIDGDVTPVTEGEDVIGLEFPTADDFLGDRQIVLLSRGGLVPELAVLVDERARGGRGRLGGGRRERGSPRARARVAVAAMVRYLRIGNWPFVWSVPIGPAEKARFIHRVPAIGDVVFPIAPVDREGRQAVAPVIP</sequence>
<proteinExistence type="predicted"/>
<comment type="caution">
    <text evidence="1">The sequence shown here is derived from an EMBL/GenBank/DDBJ whole genome shotgun (WGS) entry which is preliminary data.</text>
</comment>
<organism evidence="1 2">
    <name type="scientific">Streptomyces violaceusniger</name>
    <dbReference type="NCBI Taxonomy" id="68280"/>
    <lineage>
        <taxon>Bacteria</taxon>
        <taxon>Bacillati</taxon>
        <taxon>Actinomycetota</taxon>
        <taxon>Actinomycetes</taxon>
        <taxon>Kitasatosporales</taxon>
        <taxon>Streptomycetaceae</taxon>
        <taxon>Streptomyces</taxon>
        <taxon>Streptomyces violaceusniger group</taxon>
    </lineage>
</organism>
<evidence type="ECO:0000313" key="2">
    <source>
        <dbReference type="Proteomes" id="UP000301309"/>
    </source>
</evidence>
<dbReference type="EMBL" id="BJHW01000001">
    <property type="protein sequence ID" value="GDY56108.1"/>
    <property type="molecule type" value="Genomic_DNA"/>
</dbReference>
<evidence type="ECO:0000313" key="1">
    <source>
        <dbReference type="EMBL" id="GDY56108.1"/>
    </source>
</evidence>
<gene>
    <name evidence="1" type="ORF">SVIO_067310</name>
</gene>
<reference evidence="1 2" key="1">
    <citation type="journal article" date="2020" name="Int. J. Syst. Evol. Microbiol.">
        <title>Reclassification of Streptomyces castelarensis and Streptomyces sporoclivatus as later heterotypic synonyms of Streptomyces antimycoticus.</title>
        <authorList>
            <person name="Komaki H."/>
            <person name="Tamura T."/>
        </authorList>
    </citation>
    <scope>NUCLEOTIDE SEQUENCE [LARGE SCALE GENOMIC DNA]</scope>
    <source>
        <strain evidence="1 2">NBRC 13459</strain>
    </source>
</reference>
<name>A0A4D4LC90_STRVO</name>
<dbReference type="Proteomes" id="UP000301309">
    <property type="component" value="Unassembled WGS sequence"/>
</dbReference>
<accession>A0A4D4LC90</accession>
<protein>
    <submittedName>
        <fullName evidence="1">Uncharacterized protein</fullName>
    </submittedName>
</protein>
<keyword evidence="2" id="KW-1185">Reference proteome</keyword>
<dbReference type="AlphaFoldDB" id="A0A4D4LC90"/>